<accession>A0ABD0YFW0</accession>
<feature type="compositionally biased region" description="Low complexity" evidence="1">
    <location>
        <begin position="19"/>
        <end position="36"/>
    </location>
</feature>
<proteinExistence type="predicted"/>
<keyword evidence="3" id="KW-1185">Reference proteome</keyword>
<evidence type="ECO:0000313" key="2">
    <source>
        <dbReference type="EMBL" id="KAL1130201.1"/>
    </source>
</evidence>
<dbReference type="Proteomes" id="UP001558652">
    <property type="component" value="Unassembled WGS sequence"/>
</dbReference>
<feature type="region of interest" description="Disordered" evidence="1">
    <location>
        <begin position="1"/>
        <end position="39"/>
    </location>
</feature>
<protein>
    <submittedName>
        <fullName evidence="2">Uncharacterized protein</fullName>
    </submittedName>
</protein>
<comment type="caution">
    <text evidence="2">The sequence shown here is derived from an EMBL/GenBank/DDBJ whole genome shotgun (WGS) entry which is preliminary data.</text>
</comment>
<dbReference type="AlphaFoldDB" id="A0ABD0YFW0"/>
<reference evidence="2 3" key="1">
    <citation type="submission" date="2024-07" db="EMBL/GenBank/DDBJ databases">
        <title>Chromosome-level genome assembly of the water stick insect Ranatra chinensis (Heteroptera: Nepidae).</title>
        <authorList>
            <person name="Liu X."/>
        </authorList>
    </citation>
    <scope>NUCLEOTIDE SEQUENCE [LARGE SCALE GENOMIC DNA]</scope>
    <source>
        <strain evidence="2">Cailab_2021Rc</strain>
        <tissue evidence="2">Muscle</tissue>
    </source>
</reference>
<organism evidence="2 3">
    <name type="scientific">Ranatra chinensis</name>
    <dbReference type="NCBI Taxonomy" id="642074"/>
    <lineage>
        <taxon>Eukaryota</taxon>
        <taxon>Metazoa</taxon>
        <taxon>Ecdysozoa</taxon>
        <taxon>Arthropoda</taxon>
        <taxon>Hexapoda</taxon>
        <taxon>Insecta</taxon>
        <taxon>Pterygota</taxon>
        <taxon>Neoptera</taxon>
        <taxon>Paraneoptera</taxon>
        <taxon>Hemiptera</taxon>
        <taxon>Heteroptera</taxon>
        <taxon>Panheteroptera</taxon>
        <taxon>Nepomorpha</taxon>
        <taxon>Nepidae</taxon>
        <taxon>Ranatrinae</taxon>
        <taxon>Ranatra</taxon>
    </lineage>
</organism>
<sequence length="351" mass="40534">MHRPSRVMTPEVGFSHQRSPSFESMSSGHSSGSEFGIRQRTTVKPLELAKDNDISTLIRNQKETPIEKEIRLAKEREEELKKEKRNSHNLIIMNASKGAGETELQQNCITSQPAKRVQKEMGADIEMEKESKIPPTKDVSVQTKNYIVTNLQGLLEKWFRKRYRGHNSPNKYKALPSPLSEIEVRTKEYVPQLKQIKDVKTFLESCQKEFKKKNNLVYRTIPSNGKEGRIGASWASITRPIVNYSDDSTETSKPPLSTTKMPQWKGLHPTTFLRYRKERARHFGRSQPNLQEIDIEDEEDEEVRLPTMGKLRTALSNPNLLDSKPTVQKVVPNKRRSALIDEWENRIRNEQ</sequence>
<evidence type="ECO:0000313" key="3">
    <source>
        <dbReference type="Proteomes" id="UP001558652"/>
    </source>
</evidence>
<name>A0ABD0YFW0_9HEMI</name>
<evidence type="ECO:0000256" key="1">
    <source>
        <dbReference type="SAM" id="MobiDB-lite"/>
    </source>
</evidence>
<gene>
    <name evidence="2" type="ORF">AAG570_013139</name>
</gene>
<dbReference type="EMBL" id="JBFDAA010000008">
    <property type="protein sequence ID" value="KAL1130201.1"/>
    <property type="molecule type" value="Genomic_DNA"/>
</dbReference>